<sequence length="201" mass="22145">MGQSADSSQRLLLEAAHQLAIGRAHSAREALRSVGHAIGVTDRRQWPPEREVEALAANLALAPADSAARQQAWAADALAALEFLRPRRAKVEAMPWHLPFSQQPELILWLFEDDVEALLLELNERQLPARLVRRRLFPAAKPGQPALQIDCIAFLAGERPVTLLTLPASMRSNRYSWEAGGNAVELLSEAALEQIRVADGE</sequence>
<name>A0AAW3ZFU9_9GAMM</name>
<evidence type="ECO:0000313" key="2">
    <source>
        <dbReference type="Proteomes" id="UP000613768"/>
    </source>
</evidence>
<reference evidence="1 2" key="1">
    <citation type="submission" date="2020-09" db="EMBL/GenBank/DDBJ databases">
        <title>Pseudoxanthomonas sp. CAU 1598 isolated from sand of Yaerae Beach.</title>
        <authorList>
            <person name="Kim W."/>
        </authorList>
    </citation>
    <scope>NUCLEOTIDE SEQUENCE [LARGE SCALE GENOMIC DNA]</scope>
    <source>
        <strain evidence="1 2">CAU 1598</strain>
    </source>
</reference>
<proteinExistence type="predicted"/>
<dbReference type="RefSeq" id="WP_192028367.1">
    <property type="nucleotide sequence ID" value="NZ_JACYTR010000006.1"/>
</dbReference>
<organism evidence="1 2">
    <name type="scientific">Pseudomarimonas arenosa</name>
    <dbReference type="NCBI Taxonomy" id="2774145"/>
    <lineage>
        <taxon>Bacteria</taxon>
        <taxon>Pseudomonadati</taxon>
        <taxon>Pseudomonadota</taxon>
        <taxon>Gammaproteobacteria</taxon>
        <taxon>Lysobacterales</taxon>
        <taxon>Lysobacteraceae</taxon>
        <taxon>Pseudomarimonas</taxon>
    </lineage>
</organism>
<accession>A0AAW3ZFU9</accession>
<dbReference type="EMBL" id="JACYTR010000006">
    <property type="protein sequence ID" value="MBD8525018.1"/>
    <property type="molecule type" value="Genomic_DNA"/>
</dbReference>
<evidence type="ECO:0000313" key="1">
    <source>
        <dbReference type="EMBL" id="MBD8525018.1"/>
    </source>
</evidence>
<dbReference type="AlphaFoldDB" id="A0AAW3ZFU9"/>
<dbReference type="Proteomes" id="UP000613768">
    <property type="component" value="Unassembled WGS sequence"/>
</dbReference>
<gene>
    <name evidence="1" type="ORF">IFO71_04615</name>
</gene>
<keyword evidence="2" id="KW-1185">Reference proteome</keyword>
<protein>
    <submittedName>
        <fullName evidence="1">Uncharacterized protein</fullName>
    </submittedName>
</protein>
<comment type="caution">
    <text evidence="1">The sequence shown here is derived from an EMBL/GenBank/DDBJ whole genome shotgun (WGS) entry which is preliminary data.</text>
</comment>